<comment type="caution">
    <text evidence="1">The sequence shown here is derived from an EMBL/GenBank/DDBJ whole genome shotgun (WGS) entry which is preliminary data.</text>
</comment>
<evidence type="ECO:0000313" key="1">
    <source>
        <dbReference type="EMBL" id="OEE58275.1"/>
    </source>
</evidence>
<name>A0A1E5BYE0_9GAMM</name>
<dbReference type="Proteomes" id="UP000095039">
    <property type="component" value="Unassembled WGS sequence"/>
</dbReference>
<protein>
    <submittedName>
        <fullName evidence="1">Uncharacterized protein</fullName>
    </submittedName>
</protein>
<accession>A0A1E5BYE0</accession>
<proteinExistence type="predicted"/>
<dbReference type="EMBL" id="AJWN02000096">
    <property type="protein sequence ID" value="OEE58275.1"/>
    <property type="molecule type" value="Genomic_DNA"/>
</dbReference>
<organism evidence="1 2">
    <name type="scientific">Enterovibrio norvegicus FF-454</name>
    <dbReference type="NCBI Taxonomy" id="1185651"/>
    <lineage>
        <taxon>Bacteria</taxon>
        <taxon>Pseudomonadati</taxon>
        <taxon>Pseudomonadota</taxon>
        <taxon>Gammaproteobacteria</taxon>
        <taxon>Vibrionales</taxon>
        <taxon>Vibrionaceae</taxon>
        <taxon>Enterovibrio</taxon>
    </lineage>
</organism>
<dbReference type="AlphaFoldDB" id="A0A1E5BYE0"/>
<sequence length="90" mass="10067">MTQKAVSDDHHCGNQRMKGLALTSRVSNACLTHTQCPLDRKAQVQQLRVFSLSKSLLFFAYTQTTQQVSLFSLQKEGDLPSFTLSDNSMT</sequence>
<evidence type="ECO:0000313" key="2">
    <source>
        <dbReference type="Proteomes" id="UP000095039"/>
    </source>
</evidence>
<keyword evidence="2" id="KW-1185">Reference proteome</keyword>
<gene>
    <name evidence="1" type="ORF">A1OK_04125</name>
</gene>
<reference evidence="1 2" key="1">
    <citation type="journal article" date="2012" name="Science">
        <title>Ecological populations of bacteria act as socially cohesive units of antibiotic production and resistance.</title>
        <authorList>
            <person name="Cordero O.X."/>
            <person name="Wildschutte H."/>
            <person name="Kirkup B."/>
            <person name="Proehl S."/>
            <person name="Ngo L."/>
            <person name="Hussain F."/>
            <person name="Le Roux F."/>
            <person name="Mincer T."/>
            <person name="Polz M.F."/>
        </authorList>
    </citation>
    <scope>NUCLEOTIDE SEQUENCE [LARGE SCALE GENOMIC DNA]</scope>
    <source>
        <strain evidence="1 2">FF-454</strain>
    </source>
</reference>